<dbReference type="AlphaFoldDB" id="A0A6B0SUC5"/>
<name>A0A6B0SUC5_9EURY</name>
<proteinExistence type="predicted"/>
<dbReference type="RefSeq" id="WP_159662223.1">
    <property type="nucleotide sequence ID" value="NZ_WUUS01000001.1"/>
</dbReference>
<evidence type="ECO:0000313" key="2">
    <source>
        <dbReference type="EMBL" id="MXR39782.1"/>
    </source>
</evidence>
<gene>
    <name evidence="2" type="ORF">GRX01_00185</name>
</gene>
<keyword evidence="3" id="KW-1185">Reference proteome</keyword>
<organism evidence="2 3">
    <name type="scientific">Halobaculum saliterrae</name>
    <dbReference type="NCBI Taxonomy" id="2073113"/>
    <lineage>
        <taxon>Archaea</taxon>
        <taxon>Methanobacteriati</taxon>
        <taxon>Methanobacteriota</taxon>
        <taxon>Stenosarchaea group</taxon>
        <taxon>Halobacteria</taxon>
        <taxon>Halobacteriales</taxon>
        <taxon>Haloferacaceae</taxon>
        <taxon>Halobaculum</taxon>
    </lineage>
</organism>
<accession>A0A6B0SUC5</accession>
<evidence type="ECO:0000256" key="1">
    <source>
        <dbReference type="SAM" id="MobiDB-lite"/>
    </source>
</evidence>
<comment type="caution">
    <text evidence="2">The sequence shown here is derived from an EMBL/GenBank/DDBJ whole genome shotgun (WGS) entry which is preliminary data.</text>
</comment>
<reference evidence="2 3" key="1">
    <citation type="submission" date="2019-12" db="EMBL/GenBank/DDBJ databases">
        <title>Isolation and characterization of three novel carbon monoxide-oxidizing members of Halobacteria from salione crusts and soils.</title>
        <authorList>
            <person name="Myers M.R."/>
            <person name="King G.M."/>
        </authorList>
    </citation>
    <scope>NUCLEOTIDE SEQUENCE [LARGE SCALE GENOMIC DNA]</scope>
    <source>
        <strain evidence="2 3">WSA2</strain>
    </source>
</reference>
<dbReference type="EMBL" id="WUUS01000001">
    <property type="protein sequence ID" value="MXR39782.1"/>
    <property type="molecule type" value="Genomic_DNA"/>
</dbReference>
<feature type="compositionally biased region" description="Basic and acidic residues" evidence="1">
    <location>
        <begin position="35"/>
        <end position="47"/>
    </location>
</feature>
<feature type="region of interest" description="Disordered" evidence="1">
    <location>
        <begin position="1"/>
        <end position="23"/>
    </location>
</feature>
<evidence type="ECO:0000313" key="3">
    <source>
        <dbReference type="Proteomes" id="UP000437065"/>
    </source>
</evidence>
<feature type="region of interest" description="Disordered" evidence="1">
    <location>
        <begin position="31"/>
        <end position="50"/>
    </location>
</feature>
<dbReference type="Proteomes" id="UP000437065">
    <property type="component" value="Unassembled WGS sequence"/>
</dbReference>
<protein>
    <submittedName>
        <fullName evidence="2">Uncharacterized protein</fullName>
    </submittedName>
</protein>
<sequence>MTEGAADADRESPRATDAPVGVGVRVEPNAAVVSHDARVPPDPREETPVTFRPVAAARAIGGRLVRAIARRGGRSRRGRGN</sequence>